<dbReference type="EMBL" id="CP031313">
    <property type="protein sequence ID" value="QCC49416.1"/>
    <property type="molecule type" value="Genomic_DNA"/>
</dbReference>
<feature type="compositionally biased region" description="Basic and acidic residues" evidence="2">
    <location>
        <begin position="360"/>
        <end position="375"/>
    </location>
</feature>
<dbReference type="InterPro" id="IPR050483">
    <property type="entry name" value="CoA-transferase_III_domain"/>
</dbReference>
<dbReference type="InterPro" id="IPR003673">
    <property type="entry name" value="CoA-Trfase_fam_III"/>
</dbReference>
<dbReference type="SUPFAM" id="SSF89796">
    <property type="entry name" value="CoA-transferase family III (CaiB/BaiF)"/>
    <property type="match status" value="1"/>
</dbReference>
<dbReference type="RefSeq" id="WP_103992564.1">
    <property type="nucleotide sequence ID" value="NZ_CP031313.1"/>
</dbReference>
<reference evidence="4 5" key="1">
    <citation type="submission" date="2016-10" db="EMBL/GenBank/DDBJ databases">
        <authorList>
            <person name="de Groot N.N."/>
        </authorList>
    </citation>
    <scope>NUCLEOTIDE SEQUENCE [LARGE SCALE GENOMIC DNA]</scope>
    <source>
        <strain evidence="4 5">CGMCC 1.10331</strain>
    </source>
</reference>
<dbReference type="Pfam" id="PF02515">
    <property type="entry name" value="CoA_transf_3"/>
    <property type="match status" value="1"/>
</dbReference>
<name>A0A1H6BNA7_9EURY</name>
<evidence type="ECO:0000313" key="4">
    <source>
        <dbReference type="EMBL" id="SEG62188.1"/>
    </source>
</evidence>
<evidence type="ECO:0000313" key="6">
    <source>
        <dbReference type="Proteomes" id="UP000296733"/>
    </source>
</evidence>
<dbReference type="InterPro" id="IPR044855">
    <property type="entry name" value="CoA-Trfase_III_dom3_sf"/>
</dbReference>
<dbReference type="EMBL" id="FNVN01000005">
    <property type="protein sequence ID" value="SEG62188.1"/>
    <property type="molecule type" value="Genomic_DNA"/>
</dbReference>
<gene>
    <name evidence="3" type="ORF">DV707_16905</name>
    <name evidence="4" type="ORF">SAMN04488133_2882</name>
</gene>
<dbReference type="Proteomes" id="UP000236740">
    <property type="component" value="Unassembled WGS sequence"/>
</dbReference>
<evidence type="ECO:0000313" key="3">
    <source>
        <dbReference type="EMBL" id="QCC49416.1"/>
    </source>
</evidence>
<accession>A0A1H6BNA7</accession>
<dbReference type="GeneID" id="39859802"/>
<geneLocation type="plasmid" evidence="3">
    <name>unnamed2</name>
</geneLocation>
<dbReference type="PANTHER" id="PTHR48207">
    <property type="entry name" value="SUCCINATE--HYDROXYMETHYLGLUTARATE COA-TRANSFERASE"/>
    <property type="match status" value="1"/>
</dbReference>
<proteinExistence type="predicted"/>
<organism evidence="4 5">
    <name type="scientific">Halobellus limi</name>
    <dbReference type="NCBI Taxonomy" id="699433"/>
    <lineage>
        <taxon>Archaea</taxon>
        <taxon>Methanobacteriati</taxon>
        <taxon>Methanobacteriota</taxon>
        <taxon>Stenosarchaea group</taxon>
        <taxon>Halobacteria</taxon>
        <taxon>Halobacteriales</taxon>
        <taxon>Haloferacaceae</taxon>
        <taxon>Halobellus</taxon>
    </lineage>
</organism>
<protein>
    <submittedName>
        <fullName evidence="3">CoA transferase</fullName>
    </submittedName>
    <submittedName>
        <fullName evidence="4">Crotonobetainyl-CoA:carnitine CoA-transferase CaiB</fullName>
    </submittedName>
</protein>
<evidence type="ECO:0000256" key="2">
    <source>
        <dbReference type="SAM" id="MobiDB-lite"/>
    </source>
</evidence>
<feature type="region of interest" description="Disordered" evidence="2">
    <location>
        <begin position="340"/>
        <end position="378"/>
    </location>
</feature>
<keyword evidence="5" id="KW-1185">Reference proteome</keyword>
<reference evidence="3 6" key="2">
    <citation type="journal article" date="2019" name="Nat. Commun.">
        <title>A new type of DNA phosphorothioation-based antiviral system in archaea.</title>
        <authorList>
            <person name="Xiong L."/>
            <person name="Liu S."/>
            <person name="Chen S."/>
            <person name="Xiao Y."/>
            <person name="Zhu B."/>
            <person name="Gao Y."/>
            <person name="Zhang Y."/>
            <person name="Chen B."/>
            <person name="Luo J."/>
            <person name="Deng Z."/>
            <person name="Chen X."/>
            <person name="Wang L."/>
            <person name="Chen S."/>
        </authorList>
    </citation>
    <scope>NUCLEOTIDE SEQUENCE [LARGE SCALE GENOMIC DNA]</scope>
    <source>
        <strain evidence="3 6">CGMCC 1.10331</strain>
        <plasmid evidence="3 6">unnamed2</plasmid>
    </source>
</reference>
<dbReference type="AlphaFoldDB" id="A0A1H6BNA7"/>
<keyword evidence="1 4" id="KW-0808">Transferase</keyword>
<dbReference type="KEGG" id="hlm:DV707_16905"/>
<dbReference type="Gene3D" id="3.30.1540.10">
    <property type="entry name" value="formyl-coa transferase, domain 3"/>
    <property type="match status" value="1"/>
</dbReference>
<evidence type="ECO:0000313" key="5">
    <source>
        <dbReference type="Proteomes" id="UP000236740"/>
    </source>
</evidence>
<dbReference type="GO" id="GO:0008410">
    <property type="term" value="F:CoA-transferase activity"/>
    <property type="evidence" value="ECO:0007669"/>
    <property type="project" value="TreeGrafter"/>
</dbReference>
<dbReference type="OrthoDB" id="28444at2157"/>
<evidence type="ECO:0000256" key="1">
    <source>
        <dbReference type="ARBA" id="ARBA00022679"/>
    </source>
</evidence>
<dbReference type="InterPro" id="IPR023606">
    <property type="entry name" value="CoA-Trfase_III_dom_1_sf"/>
</dbReference>
<sequence>MSGALDGVTIADFTQMMQGPWASQKLAEMGADVIKIERIGGEWERKLEAGGELLDGVSPFFLAMNRNKRSIELDLKSDQGREIALEIVEEADVLMENFRPGVMDRFGLGYEDVRERNPDIVYVSGSGFGSTGPYTDRPGQDLLLQAMSGLTEYTGRDQDPPTPVGTAVVDEHSATLMALNTMFALFYQERTGEGQKVEVNLLNSAIDFQCQEVTAVLNMNQEFDRSESGIAQAWLSAPYGIYETADGHIAIAMASMESIAKVTGIEELTDYDTSEKTYENRDEIKRRLEKYTRQQPTDELLEALLAEDIWAGNVNDFHEMAEDPQVTHNEMIVEIEHPETGETFKTTGLPASLSETPPEIDSRPPRSGEHTKKILGDWGYEEGEIERLAEEGVIGDVSE</sequence>
<dbReference type="PANTHER" id="PTHR48207:SF4">
    <property type="entry name" value="BLL6097 PROTEIN"/>
    <property type="match status" value="1"/>
</dbReference>
<dbReference type="Proteomes" id="UP000296733">
    <property type="component" value="Plasmid unnamed2"/>
</dbReference>
<keyword evidence="3" id="KW-0614">Plasmid</keyword>
<dbReference type="Gene3D" id="3.40.50.10540">
    <property type="entry name" value="Crotonobetainyl-coa:carnitine coa-transferase, domain 1"/>
    <property type="match status" value="1"/>
</dbReference>